<keyword evidence="3" id="KW-1185">Reference proteome</keyword>
<dbReference type="Pfam" id="PF19578">
    <property type="entry name" value="DUF6090"/>
    <property type="match status" value="1"/>
</dbReference>
<sequence>MIGILLALQVNNWNEERKLRLEELELLVSLKSDLEDNKSELERTISNFKTGAERNRKILKYIEEDLAYDNQLDTSFARINTWKTPYFRNSTYETLKTKGINIIERDDLKNKIIKIYDYDFFNLVNDWDRTLWLYAESISYPLTNKTVKPDLITYLARPNNFENLKSNTEFKNMLLWLTYNKEVSIPYLQSIKNKVTELIDDIDDEIIKNKK</sequence>
<keyword evidence="1" id="KW-0175">Coiled coil</keyword>
<evidence type="ECO:0000313" key="3">
    <source>
        <dbReference type="Proteomes" id="UP001156666"/>
    </source>
</evidence>
<accession>A0AA37WDV8</accession>
<gene>
    <name evidence="2" type="ORF">GCM10007940_28360</name>
</gene>
<comment type="caution">
    <text evidence="2">The sequence shown here is derived from an EMBL/GenBank/DDBJ whole genome shotgun (WGS) entry which is preliminary data.</text>
</comment>
<proteinExistence type="predicted"/>
<dbReference type="EMBL" id="BSOH01000016">
    <property type="protein sequence ID" value="GLR18221.1"/>
    <property type="molecule type" value="Genomic_DNA"/>
</dbReference>
<reference evidence="2" key="1">
    <citation type="journal article" date="2014" name="Int. J. Syst. Evol. Microbiol.">
        <title>Complete genome sequence of Corynebacterium casei LMG S-19264T (=DSM 44701T), isolated from a smear-ripened cheese.</title>
        <authorList>
            <consortium name="US DOE Joint Genome Institute (JGI-PGF)"/>
            <person name="Walter F."/>
            <person name="Albersmeier A."/>
            <person name="Kalinowski J."/>
            <person name="Ruckert C."/>
        </authorList>
    </citation>
    <scope>NUCLEOTIDE SEQUENCE</scope>
    <source>
        <strain evidence="2">NBRC 108769</strain>
    </source>
</reference>
<dbReference type="Proteomes" id="UP001156666">
    <property type="component" value="Unassembled WGS sequence"/>
</dbReference>
<name>A0AA37WDV8_9BACT</name>
<feature type="coiled-coil region" evidence="1">
    <location>
        <begin position="24"/>
        <end position="51"/>
    </location>
</feature>
<dbReference type="InterPro" id="IPR045749">
    <property type="entry name" value="DUF6090"/>
</dbReference>
<evidence type="ECO:0000256" key="1">
    <source>
        <dbReference type="SAM" id="Coils"/>
    </source>
</evidence>
<dbReference type="AlphaFoldDB" id="A0AA37WDV8"/>
<organism evidence="2 3">
    <name type="scientific">Portibacter lacus</name>
    <dbReference type="NCBI Taxonomy" id="1099794"/>
    <lineage>
        <taxon>Bacteria</taxon>
        <taxon>Pseudomonadati</taxon>
        <taxon>Bacteroidota</taxon>
        <taxon>Saprospiria</taxon>
        <taxon>Saprospirales</taxon>
        <taxon>Haliscomenobacteraceae</taxon>
        <taxon>Portibacter</taxon>
    </lineage>
</organism>
<reference evidence="2" key="2">
    <citation type="submission" date="2023-01" db="EMBL/GenBank/DDBJ databases">
        <title>Draft genome sequence of Portibacter lacus strain NBRC 108769.</title>
        <authorList>
            <person name="Sun Q."/>
            <person name="Mori K."/>
        </authorList>
    </citation>
    <scope>NUCLEOTIDE SEQUENCE</scope>
    <source>
        <strain evidence="2">NBRC 108769</strain>
    </source>
</reference>
<evidence type="ECO:0000313" key="2">
    <source>
        <dbReference type="EMBL" id="GLR18221.1"/>
    </source>
</evidence>
<protein>
    <submittedName>
        <fullName evidence="2">Uncharacterized protein</fullName>
    </submittedName>
</protein>